<keyword evidence="2" id="KW-1185">Reference proteome</keyword>
<protein>
    <submittedName>
        <fullName evidence="1">Uncharacterized protein</fullName>
    </submittedName>
</protein>
<dbReference type="EMBL" id="JAQGDS010000002">
    <property type="protein sequence ID" value="KAJ6262919.1"/>
    <property type="molecule type" value="Genomic_DNA"/>
</dbReference>
<dbReference type="AlphaFoldDB" id="A0AAD6J1T1"/>
<evidence type="ECO:0000313" key="2">
    <source>
        <dbReference type="Proteomes" id="UP001221413"/>
    </source>
</evidence>
<proteinExistence type="predicted"/>
<sequence length="457" mass="53038">MDSYTTVPNLHRKKPRGFVYQVYLALKPNLGGYRGKPVYHRVDGIIKRVAGTNKRIDDLLKYRRNVDIVRLALKLMEQNVFKDENIAFELYPQLDPDNDQFDDFDENCSDEEYIIPSNKAEPRRKPFDLAFVTEKIKPKRNTMISQKYVQPLSVRSKIALITTPTSIIVTTSLPEIRRISANENRPPIDVLRNTTINSGTNIDLNVLPPRTQATVINRLVWIMQMACFEFLGFHKESLLVHENIAYADSTTLRYYAVLIHSVINHIPQTAMLEPYLLGNDNDKANKIDRLLYPLLQLQAEMTSINKLTRDTLKDYYDILEPMCKALKSRRGKRIKNLEEITEMLFGRRAEEHLEAYQQAEARLASKIKPARAAAEKEPNERKRSSRLFAIEKEEKTILSDLIHEEKAIETRYNFNHHEQMFVFFDKIDDSSTSLNRRVTNIHALEDDDFYDAAADSD</sequence>
<accession>A0AAD6J1T1</accession>
<dbReference type="Proteomes" id="UP001221413">
    <property type="component" value="Unassembled WGS sequence"/>
</dbReference>
<organism evidence="1 2">
    <name type="scientific">Drechslerella dactyloides</name>
    <name type="common">Nematode-trapping fungus</name>
    <name type="synonym">Arthrobotrys dactyloides</name>
    <dbReference type="NCBI Taxonomy" id="74499"/>
    <lineage>
        <taxon>Eukaryota</taxon>
        <taxon>Fungi</taxon>
        <taxon>Dikarya</taxon>
        <taxon>Ascomycota</taxon>
        <taxon>Pezizomycotina</taxon>
        <taxon>Orbiliomycetes</taxon>
        <taxon>Orbiliales</taxon>
        <taxon>Orbiliaceae</taxon>
        <taxon>Drechslerella</taxon>
    </lineage>
</organism>
<gene>
    <name evidence="1" type="ORF">Dda_1477</name>
</gene>
<reference evidence="1" key="1">
    <citation type="submission" date="2023-01" db="EMBL/GenBank/DDBJ databases">
        <title>The chitinases involved in constricting ring structure development in the nematode-trapping fungus Drechslerella dactyloides.</title>
        <authorList>
            <person name="Wang R."/>
            <person name="Zhang L."/>
            <person name="Tang P."/>
            <person name="Li S."/>
            <person name="Liang L."/>
        </authorList>
    </citation>
    <scope>NUCLEOTIDE SEQUENCE</scope>
    <source>
        <strain evidence="1">YMF1.00031</strain>
    </source>
</reference>
<evidence type="ECO:0000313" key="1">
    <source>
        <dbReference type="EMBL" id="KAJ6262919.1"/>
    </source>
</evidence>
<comment type="caution">
    <text evidence="1">The sequence shown here is derived from an EMBL/GenBank/DDBJ whole genome shotgun (WGS) entry which is preliminary data.</text>
</comment>
<name>A0AAD6J1T1_DREDA</name>